<protein>
    <submittedName>
        <fullName evidence="1">Uncharacterized protein</fullName>
    </submittedName>
</protein>
<proteinExistence type="predicted"/>
<reference evidence="1" key="1">
    <citation type="submission" date="2014-11" db="EMBL/GenBank/DDBJ databases">
        <authorList>
            <person name="Amaro Gonzalez C."/>
        </authorList>
    </citation>
    <scope>NUCLEOTIDE SEQUENCE</scope>
</reference>
<reference evidence="1" key="2">
    <citation type="journal article" date="2015" name="Fish Shellfish Immunol.">
        <title>Early steps in the European eel (Anguilla anguilla)-Vibrio vulnificus interaction in the gills: Role of the RtxA13 toxin.</title>
        <authorList>
            <person name="Callol A."/>
            <person name="Pajuelo D."/>
            <person name="Ebbesson L."/>
            <person name="Teles M."/>
            <person name="MacKenzie S."/>
            <person name="Amaro C."/>
        </authorList>
    </citation>
    <scope>NUCLEOTIDE SEQUENCE</scope>
</reference>
<accession>A0A0E9Y0P4</accession>
<dbReference type="EMBL" id="GBXM01001069">
    <property type="protein sequence ID" value="JAI07509.1"/>
    <property type="molecule type" value="Transcribed_RNA"/>
</dbReference>
<evidence type="ECO:0000313" key="1">
    <source>
        <dbReference type="EMBL" id="JAI07509.1"/>
    </source>
</evidence>
<sequence length="23" mass="2663">MCKNCYVNVKMFLGQNSRARNVS</sequence>
<dbReference type="EMBL" id="GBXM01001070">
    <property type="protein sequence ID" value="JAI07508.1"/>
    <property type="molecule type" value="Transcribed_RNA"/>
</dbReference>
<dbReference type="AlphaFoldDB" id="A0A0E9Y0P4"/>
<name>A0A0E9Y0P4_ANGAN</name>
<organism evidence="1">
    <name type="scientific">Anguilla anguilla</name>
    <name type="common">European freshwater eel</name>
    <name type="synonym">Muraena anguilla</name>
    <dbReference type="NCBI Taxonomy" id="7936"/>
    <lineage>
        <taxon>Eukaryota</taxon>
        <taxon>Metazoa</taxon>
        <taxon>Chordata</taxon>
        <taxon>Craniata</taxon>
        <taxon>Vertebrata</taxon>
        <taxon>Euteleostomi</taxon>
        <taxon>Actinopterygii</taxon>
        <taxon>Neopterygii</taxon>
        <taxon>Teleostei</taxon>
        <taxon>Anguilliformes</taxon>
        <taxon>Anguillidae</taxon>
        <taxon>Anguilla</taxon>
    </lineage>
</organism>